<gene>
    <name evidence="2" type="ORF">SCAL_001316</name>
</gene>
<dbReference type="STRING" id="1838285.SCAL_001316"/>
<accession>A0A1F2P831</accession>
<dbReference type="EMBL" id="LYOS01000004">
    <property type="protein sequence ID" value="OFV67398.1"/>
    <property type="molecule type" value="Genomic_DNA"/>
</dbReference>
<keyword evidence="3" id="KW-1185">Reference proteome</keyword>
<protein>
    <submittedName>
        <fullName evidence="2">Secretion protein</fullName>
    </submittedName>
</protein>
<dbReference type="InterPro" id="IPR013431">
    <property type="entry name" value="Delta_60_rpt"/>
</dbReference>
<organism evidence="2 3">
    <name type="scientific">Candidatus Syntropharchaeum caldarium</name>
    <dbReference type="NCBI Taxonomy" id="1838285"/>
    <lineage>
        <taxon>Archaea</taxon>
        <taxon>Methanobacteriati</taxon>
        <taxon>Methanobacteriota</taxon>
        <taxon>Stenosarchaea group</taxon>
        <taxon>Methanomicrobia</taxon>
        <taxon>Methanosarcinales</taxon>
        <taxon>ANME-2 cluster</taxon>
        <taxon>Candidatus Syntropharchaeum</taxon>
    </lineage>
</organism>
<comment type="caution">
    <text evidence="2">The sequence shown here is derived from an EMBL/GenBank/DDBJ whole genome shotgun (WGS) entry which is preliminary data.</text>
</comment>
<dbReference type="Proteomes" id="UP000186940">
    <property type="component" value="Unassembled WGS sequence"/>
</dbReference>
<name>A0A1F2P831_9EURY</name>
<dbReference type="PATRIC" id="fig|1838285.3.peg.1336"/>
<dbReference type="SUPFAM" id="SSF50998">
    <property type="entry name" value="Quinoprotein alcohol dehydrogenase-like"/>
    <property type="match status" value="1"/>
</dbReference>
<dbReference type="AlphaFoldDB" id="A0A1F2P831"/>
<dbReference type="InterPro" id="IPR011047">
    <property type="entry name" value="Quinoprotein_ADH-like_sf"/>
</dbReference>
<evidence type="ECO:0000256" key="1">
    <source>
        <dbReference type="SAM" id="MobiDB-lite"/>
    </source>
</evidence>
<dbReference type="PANTHER" id="PTHR42754">
    <property type="entry name" value="ENDOGLUCANASE"/>
    <property type="match status" value="1"/>
</dbReference>
<dbReference type="Pfam" id="PF17164">
    <property type="entry name" value="DUF5122"/>
    <property type="match status" value="1"/>
</dbReference>
<dbReference type="PANTHER" id="PTHR42754:SF1">
    <property type="entry name" value="LIPOPROTEIN"/>
    <property type="match status" value="1"/>
</dbReference>
<feature type="region of interest" description="Disordered" evidence="1">
    <location>
        <begin position="402"/>
        <end position="435"/>
    </location>
</feature>
<sequence>MKDTQNNIKKVFISLLLIAILASVPAASATPAPDTEWEKTYAAFWSGGGYDEANSIDETRDGGYIIAGSTWSTKEKAKAVYLVKIKKDGEMAWERRLGGSGDDLARSILATKDGGYIVAGSTWSTRTMEDAYVIKTDWNGNKLWERVMGGENIDRASAVDMTSDGGYIIAGSTWSYGTNGLNPYIVRLDRDGVKRWEKLIEGFISEAFDVHETGDGNFIIAGYTRTGVFGYDPEDAYLIKIDGLGKVIWSREYGGSADDRAYSVDMTSDGGYILAGWTESHGAGKKDIYVIKTDADGEKEWEKFYGGAYHDEARSIVQTSDGGYIITGFTSEGDDEISEDLIVLKLNSDGEKEWEKRYGGMREEIGCEVIETSDHSYIVAGYTHSYGEGWNDCYVIKLEPESRPSPAATSTTAIVPAEDKESETPTATEDPLKAEPAGFGATAAITGIGIVLLLEGYRRRLEGR</sequence>
<evidence type="ECO:0000313" key="2">
    <source>
        <dbReference type="EMBL" id="OFV67398.1"/>
    </source>
</evidence>
<reference evidence="2" key="1">
    <citation type="submission" date="2016-05" db="EMBL/GenBank/DDBJ databases">
        <title>Microbial consortia oxidize butane by reversing methanogenesis.</title>
        <authorList>
            <person name="Laso-Perez R."/>
            <person name="Richter M."/>
            <person name="Wegener G."/>
            <person name="Musat F."/>
        </authorList>
    </citation>
    <scope>NUCLEOTIDE SEQUENCE [LARGE SCALE GENOMIC DNA]</scope>
    <source>
        <strain evidence="2">BOX2</strain>
    </source>
</reference>
<proteinExistence type="predicted"/>
<evidence type="ECO:0000313" key="3">
    <source>
        <dbReference type="Proteomes" id="UP000186940"/>
    </source>
</evidence>